<organism evidence="2">
    <name type="scientific">Solibacter usitatus (strain Ellin6076)</name>
    <dbReference type="NCBI Taxonomy" id="234267"/>
    <lineage>
        <taxon>Bacteria</taxon>
        <taxon>Pseudomonadati</taxon>
        <taxon>Acidobacteriota</taxon>
        <taxon>Terriglobia</taxon>
        <taxon>Bryobacterales</taxon>
        <taxon>Solibacteraceae</taxon>
        <taxon>Candidatus Solibacter</taxon>
    </lineage>
</organism>
<protein>
    <recommendedName>
        <fullName evidence="1">DUF5615 domain-containing protein</fullName>
    </recommendedName>
</protein>
<accession>Q01T95</accession>
<sequence>MRFKLDENLGSRSTHLFRQAGHSVETVLEEGLSGAADEAVFNACLLEDRCLVTLDLDFADVMRFPPHKAAGIAVLRLPKGASLRVLEKFVSDRLSTLVTESIEGRLWVVEAGRIRVHEKTSLEADGAK</sequence>
<feature type="domain" description="DUF5615" evidence="1">
    <location>
        <begin position="1"/>
        <end position="110"/>
    </location>
</feature>
<dbReference type="EMBL" id="CP000473">
    <property type="protein sequence ID" value="ABJ87125.1"/>
    <property type="molecule type" value="Genomic_DNA"/>
</dbReference>
<name>Q01T95_SOLUE</name>
<dbReference type="AlphaFoldDB" id="Q01T95"/>
<dbReference type="HOGENOM" id="CLU_150003_0_0_0"/>
<dbReference type="STRING" id="234267.Acid_6199"/>
<dbReference type="KEGG" id="sus:Acid_6199"/>
<evidence type="ECO:0000259" key="1">
    <source>
        <dbReference type="Pfam" id="PF18480"/>
    </source>
</evidence>
<dbReference type="Pfam" id="PF18480">
    <property type="entry name" value="DUF5615"/>
    <property type="match status" value="1"/>
</dbReference>
<dbReference type="OrthoDB" id="3216372at2"/>
<dbReference type="InterPro" id="IPR041049">
    <property type="entry name" value="DUF5615"/>
</dbReference>
<dbReference type="eggNOG" id="COG4634">
    <property type="taxonomic scope" value="Bacteria"/>
</dbReference>
<gene>
    <name evidence="2" type="ordered locus">Acid_6199</name>
</gene>
<dbReference type="InParanoid" id="Q01T95"/>
<proteinExistence type="predicted"/>
<evidence type="ECO:0000313" key="2">
    <source>
        <dbReference type="EMBL" id="ABJ87125.1"/>
    </source>
</evidence>
<reference evidence="2" key="1">
    <citation type="submission" date="2006-10" db="EMBL/GenBank/DDBJ databases">
        <title>Complete sequence of Solibacter usitatus Ellin6076.</title>
        <authorList>
            <consortium name="US DOE Joint Genome Institute"/>
            <person name="Copeland A."/>
            <person name="Lucas S."/>
            <person name="Lapidus A."/>
            <person name="Barry K."/>
            <person name="Detter J.C."/>
            <person name="Glavina del Rio T."/>
            <person name="Hammon N."/>
            <person name="Israni S."/>
            <person name="Dalin E."/>
            <person name="Tice H."/>
            <person name="Pitluck S."/>
            <person name="Thompson L.S."/>
            <person name="Brettin T."/>
            <person name="Bruce D."/>
            <person name="Han C."/>
            <person name="Tapia R."/>
            <person name="Gilna P."/>
            <person name="Schmutz J."/>
            <person name="Larimer F."/>
            <person name="Land M."/>
            <person name="Hauser L."/>
            <person name="Kyrpides N."/>
            <person name="Mikhailova N."/>
            <person name="Janssen P.H."/>
            <person name="Kuske C.R."/>
            <person name="Richardson P."/>
        </authorList>
    </citation>
    <scope>NUCLEOTIDE SEQUENCE</scope>
    <source>
        <strain evidence="2">Ellin6076</strain>
    </source>
</reference>